<evidence type="ECO:0000313" key="2">
    <source>
        <dbReference type="WBParaSite" id="PS1159_v2.g11591.t2"/>
    </source>
</evidence>
<protein>
    <submittedName>
        <fullName evidence="2">Uncharacterized protein</fullName>
    </submittedName>
</protein>
<reference evidence="2" key="1">
    <citation type="submission" date="2022-11" db="UniProtKB">
        <authorList>
            <consortium name="WormBaseParasite"/>
        </authorList>
    </citation>
    <scope>IDENTIFICATION</scope>
</reference>
<organism evidence="1 2">
    <name type="scientific">Panagrolaimus sp. PS1159</name>
    <dbReference type="NCBI Taxonomy" id="55785"/>
    <lineage>
        <taxon>Eukaryota</taxon>
        <taxon>Metazoa</taxon>
        <taxon>Ecdysozoa</taxon>
        <taxon>Nematoda</taxon>
        <taxon>Chromadorea</taxon>
        <taxon>Rhabditida</taxon>
        <taxon>Tylenchina</taxon>
        <taxon>Panagrolaimomorpha</taxon>
        <taxon>Panagrolaimoidea</taxon>
        <taxon>Panagrolaimidae</taxon>
        <taxon>Panagrolaimus</taxon>
    </lineage>
</organism>
<dbReference type="WBParaSite" id="PS1159_v2.g11591.t2">
    <property type="protein sequence ID" value="PS1159_v2.g11591.t2"/>
    <property type="gene ID" value="PS1159_v2.g11591"/>
</dbReference>
<proteinExistence type="predicted"/>
<dbReference type="Proteomes" id="UP000887580">
    <property type="component" value="Unplaced"/>
</dbReference>
<evidence type="ECO:0000313" key="1">
    <source>
        <dbReference type="Proteomes" id="UP000887580"/>
    </source>
</evidence>
<sequence>MVCLPCIILPVCLAIYLRFIQPLILRFVPEGWKQKFDAYLYPTCPIKRQPVAKADANETEAEEVKDGADTTCCNSDSKFGHTQTETEKVACLEKSKDD</sequence>
<name>A0AC35EX49_9BILA</name>
<accession>A0AC35EX49</accession>